<keyword evidence="2" id="KW-1185">Reference proteome</keyword>
<protein>
    <submittedName>
        <fullName evidence="1">Uncharacterized protein</fullName>
    </submittedName>
</protein>
<sequence length="62" mass="7015">MSKTRQQHRFSQVRSGGQVVVLSTKLVGMLSKKAFRLNRSSFVFKWLGTYISLIGDNGIVKQ</sequence>
<comment type="caution">
    <text evidence="1">The sequence shown here is derived from an EMBL/GenBank/DDBJ whole genome shotgun (WGS) entry which is preliminary data.</text>
</comment>
<dbReference type="Proteomes" id="UP000027997">
    <property type="component" value="Unassembled WGS sequence"/>
</dbReference>
<evidence type="ECO:0000313" key="2">
    <source>
        <dbReference type="Proteomes" id="UP000027997"/>
    </source>
</evidence>
<organism evidence="1 2">
    <name type="scientific">Endozoicomonas elysicola</name>
    <dbReference type="NCBI Taxonomy" id="305900"/>
    <lineage>
        <taxon>Bacteria</taxon>
        <taxon>Pseudomonadati</taxon>
        <taxon>Pseudomonadota</taxon>
        <taxon>Gammaproteobacteria</taxon>
        <taxon>Oceanospirillales</taxon>
        <taxon>Endozoicomonadaceae</taxon>
        <taxon>Endozoicomonas</taxon>
    </lineage>
</organism>
<evidence type="ECO:0000313" key="1">
    <source>
        <dbReference type="EMBL" id="KEI70701.1"/>
    </source>
</evidence>
<dbReference type="AlphaFoldDB" id="A0A081K975"/>
<accession>A0A081K975</accession>
<name>A0A081K975_9GAMM</name>
<reference evidence="1 2" key="1">
    <citation type="submission" date="2014-06" db="EMBL/GenBank/DDBJ databases">
        <title>Whole Genome Sequences of Three Symbiotic Endozoicomonas Bacteria.</title>
        <authorList>
            <person name="Neave M.J."/>
            <person name="Apprill A."/>
            <person name="Voolstra C.R."/>
        </authorList>
    </citation>
    <scope>NUCLEOTIDE SEQUENCE [LARGE SCALE GENOMIC DNA]</scope>
    <source>
        <strain evidence="1 2">DSM 22380</strain>
    </source>
</reference>
<gene>
    <name evidence="1" type="ORF">GV64_08065</name>
</gene>
<dbReference type="EMBL" id="JOJP01000001">
    <property type="protein sequence ID" value="KEI70701.1"/>
    <property type="molecule type" value="Genomic_DNA"/>
</dbReference>
<dbReference type="STRING" id="305900.GV64_08065"/>
<proteinExistence type="predicted"/>